<dbReference type="DNASU" id="891106"/>
<dbReference type="Proteomes" id="UP000001258">
    <property type="component" value="Chromosome"/>
</dbReference>
<dbReference type="RefSeq" id="WP_010899396.1">
    <property type="nucleotide sequence ID" value="NC_002570.2"/>
</dbReference>
<dbReference type="AlphaFoldDB" id="Q9K7V4"/>
<dbReference type="EMBL" id="BA000004">
    <property type="protein sequence ID" value="BAB06974.1"/>
    <property type="molecule type" value="Genomic_DNA"/>
</dbReference>
<dbReference type="Pfam" id="PF11071">
    <property type="entry name" value="Nuc_deoxyri_tr3"/>
    <property type="match status" value="1"/>
</dbReference>
<dbReference type="NCBIfam" id="TIGR03646">
    <property type="entry name" value="YtoQ_fam"/>
    <property type="match status" value="1"/>
</dbReference>
<dbReference type="KEGG" id="bha:BH3255"/>
<protein>
    <submittedName>
        <fullName evidence="1">BH3255 protein</fullName>
    </submittedName>
</protein>
<name>Q9K7V4_HALH5</name>
<dbReference type="STRING" id="272558.gene:10729167"/>
<dbReference type="OrthoDB" id="979989at2"/>
<dbReference type="HOGENOM" id="CLU_116962_0_0_9"/>
<sequence>MELMIYLAGEIHSNWRQQIKEAAKKQDLPFVFLGPMEDHTRSDNIGEEILGKQPDPVLKDDAASSINNLRTTILLNKADVVIALFGLQYKQWNTTMDAASALALQKPLILIRPKELHHPLKELANKAQVVVETPDQALQALKYIIEA</sequence>
<dbReference type="PIR" id="G84056">
    <property type="entry name" value="G84056"/>
</dbReference>
<keyword evidence="2" id="KW-1185">Reference proteome</keyword>
<dbReference type="eggNOG" id="ENOG502ZBQD">
    <property type="taxonomic scope" value="Bacteria"/>
</dbReference>
<gene>
    <name evidence="1" type="ordered locus">BH3255</name>
</gene>
<accession>Q9K7V4</accession>
<dbReference type="InterPro" id="IPR019884">
    <property type="entry name" value="YtoQ_family_protein"/>
</dbReference>
<organism evidence="1 2">
    <name type="scientific">Halalkalibacterium halodurans (strain ATCC BAA-125 / DSM 18197 / FERM 7344 / JCM 9153 / C-125)</name>
    <name type="common">Bacillus halodurans</name>
    <dbReference type="NCBI Taxonomy" id="272558"/>
    <lineage>
        <taxon>Bacteria</taxon>
        <taxon>Bacillati</taxon>
        <taxon>Bacillota</taxon>
        <taxon>Bacilli</taxon>
        <taxon>Bacillales</taxon>
        <taxon>Bacillaceae</taxon>
        <taxon>Halalkalibacterium (ex Joshi et al. 2022)</taxon>
    </lineage>
</organism>
<reference evidence="1 2" key="1">
    <citation type="journal article" date="2000" name="Nucleic Acids Res.">
        <title>Complete genome sequence of the alkaliphilic bacterium Bacillus halodurans and genomic sequence comparison with Bacillus subtilis.</title>
        <authorList>
            <person name="Takami H."/>
            <person name="Nakasone K."/>
            <person name="Takaki Y."/>
            <person name="Maeno G."/>
            <person name="Sasaki R."/>
            <person name="Masui N."/>
            <person name="Fuji F."/>
            <person name="Hirama C."/>
            <person name="Nakamura Y."/>
            <person name="Ogasawara N."/>
            <person name="Kuhara S."/>
            <person name="Horikoshi K."/>
        </authorList>
    </citation>
    <scope>NUCLEOTIDE SEQUENCE [LARGE SCALE GENOMIC DNA]</scope>
    <source>
        <strain evidence="2">ATCC BAA-125 / DSM 18197 / FERM 7344 / JCM 9153 / C-125</strain>
    </source>
</reference>
<proteinExistence type="predicted"/>
<evidence type="ECO:0000313" key="2">
    <source>
        <dbReference type="Proteomes" id="UP000001258"/>
    </source>
</evidence>
<evidence type="ECO:0000313" key="1">
    <source>
        <dbReference type="EMBL" id="BAB06974.1"/>
    </source>
</evidence>